<keyword evidence="5" id="KW-1185">Reference proteome</keyword>
<dbReference type="InterPro" id="IPR036188">
    <property type="entry name" value="FAD/NAD-bd_sf"/>
</dbReference>
<dbReference type="Gene3D" id="3.50.50.60">
    <property type="entry name" value="FAD/NAD(P)-binding domain"/>
    <property type="match status" value="2"/>
</dbReference>
<organism evidence="4 5">
    <name type="scientific">Bowmanella denitrificans</name>
    <dbReference type="NCBI Taxonomy" id="366582"/>
    <lineage>
        <taxon>Bacteria</taxon>
        <taxon>Pseudomonadati</taxon>
        <taxon>Pseudomonadota</taxon>
        <taxon>Gammaproteobacteria</taxon>
        <taxon>Alteromonadales</taxon>
        <taxon>Alteromonadaceae</taxon>
        <taxon>Bowmanella</taxon>
    </lineage>
</organism>
<dbReference type="PANTHER" id="PTHR13847">
    <property type="entry name" value="SARCOSINE DEHYDROGENASE-RELATED"/>
    <property type="match status" value="1"/>
</dbReference>
<feature type="domain" description="FAD dependent oxidoreductase" evidence="3">
    <location>
        <begin position="6"/>
        <end position="394"/>
    </location>
</feature>
<dbReference type="RefSeq" id="WP_343840502.1">
    <property type="nucleotide sequence ID" value="NZ_BAAAEI010000001.1"/>
</dbReference>
<evidence type="ECO:0000256" key="2">
    <source>
        <dbReference type="SAM" id="Phobius"/>
    </source>
</evidence>
<feature type="transmembrane region" description="Helical" evidence="2">
    <location>
        <begin position="7"/>
        <end position="24"/>
    </location>
</feature>
<dbReference type="Gene3D" id="3.30.9.10">
    <property type="entry name" value="D-Amino Acid Oxidase, subunit A, domain 2"/>
    <property type="match status" value="1"/>
</dbReference>
<dbReference type="EMBL" id="BAAAEI010000001">
    <property type="protein sequence ID" value="GAA0340684.1"/>
    <property type="molecule type" value="Genomic_DNA"/>
</dbReference>
<reference evidence="4 5" key="1">
    <citation type="journal article" date="2019" name="Int. J. Syst. Evol. Microbiol.">
        <title>The Global Catalogue of Microorganisms (GCM) 10K type strain sequencing project: providing services to taxonomists for standard genome sequencing and annotation.</title>
        <authorList>
            <consortium name="The Broad Institute Genomics Platform"/>
            <consortium name="The Broad Institute Genome Sequencing Center for Infectious Disease"/>
            <person name="Wu L."/>
            <person name="Ma J."/>
        </authorList>
    </citation>
    <scope>NUCLEOTIDE SEQUENCE [LARGE SCALE GENOMIC DNA]</scope>
    <source>
        <strain evidence="4 5">JCM 13378</strain>
    </source>
</reference>
<name>A0ABN0WKY9_9ALTE</name>
<evidence type="ECO:0000256" key="1">
    <source>
        <dbReference type="ARBA" id="ARBA00023002"/>
    </source>
</evidence>
<dbReference type="PANTHER" id="PTHR13847:SF289">
    <property type="entry name" value="GLYCINE OXIDASE"/>
    <property type="match status" value="1"/>
</dbReference>
<dbReference type="Proteomes" id="UP001501757">
    <property type="component" value="Unassembled WGS sequence"/>
</dbReference>
<evidence type="ECO:0000313" key="4">
    <source>
        <dbReference type="EMBL" id="GAA0340684.1"/>
    </source>
</evidence>
<comment type="caution">
    <text evidence="4">The sequence shown here is derived from an EMBL/GenBank/DDBJ whole genome shotgun (WGS) entry which is preliminary data.</text>
</comment>
<dbReference type="SUPFAM" id="SSF51905">
    <property type="entry name" value="FAD/NAD(P)-binding domain"/>
    <property type="match status" value="1"/>
</dbReference>
<protein>
    <submittedName>
        <fullName evidence="4">FAD-dependent oxidoreductase</fullName>
    </submittedName>
</protein>
<accession>A0ABN0WKY9</accession>
<keyword evidence="2" id="KW-1133">Transmembrane helix</keyword>
<evidence type="ECO:0000259" key="3">
    <source>
        <dbReference type="Pfam" id="PF01266"/>
    </source>
</evidence>
<proteinExistence type="predicted"/>
<keyword evidence="2" id="KW-0812">Transmembrane</keyword>
<dbReference type="SUPFAM" id="SSF54373">
    <property type="entry name" value="FAD-linked reductases, C-terminal domain"/>
    <property type="match status" value="1"/>
</dbReference>
<keyword evidence="2" id="KW-0472">Membrane</keyword>
<evidence type="ECO:0000313" key="5">
    <source>
        <dbReference type="Proteomes" id="UP001501757"/>
    </source>
</evidence>
<sequence>MQQPQRIAVIGAGVIGICCALSLQKQGFAVTLIDRKGIAKECSYGNAGHFATEQVFPLADKRLLMQLPSMLLNPTGPLRIRWSYLLRAMPWFMRFAWNMRSQRFRRHTQALKALNQLALPAYDELLAEAGLIHLLEKNGSLLTFEDTKPEQIKREFEAFKAEGVKLQWLDRQQALALEPALSERVQSAFLFEEVGHSLDPEHLCLSLAKHFIALGGQLLQLDVLAIEHHQHGVKVRSQAGIQDFDKVLLCAGAWSKKLLAPLRYRVPLDTERGYHLMLPVDNPISRPVASAERKFIMTPMSGGLRLAGTVEFAGLEREMDNRRADCLLPHAKALLKDLPETQMASRWMGMRPSLPDSLPVLGQAPNHPHLYLAFGHQHLGLTQGAVTARLITQLVAGQQPDINMQPYCISRFN</sequence>
<dbReference type="InterPro" id="IPR006076">
    <property type="entry name" value="FAD-dep_OxRdtase"/>
</dbReference>
<keyword evidence="1" id="KW-0560">Oxidoreductase</keyword>
<gene>
    <name evidence="4" type="ORF">GCM10009092_01430</name>
</gene>
<dbReference type="Pfam" id="PF01266">
    <property type="entry name" value="DAO"/>
    <property type="match status" value="1"/>
</dbReference>